<feature type="transmembrane region" description="Helical" evidence="2">
    <location>
        <begin position="66"/>
        <end position="87"/>
    </location>
</feature>
<feature type="compositionally biased region" description="Polar residues" evidence="1">
    <location>
        <begin position="30"/>
        <end position="40"/>
    </location>
</feature>
<evidence type="ECO:0008006" key="5">
    <source>
        <dbReference type="Google" id="ProtNLM"/>
    </source>
</evidence>
<organism evidence="3 4">
    <name type="scientific">Pseudanabaena yagii GIHE-NHR1</name>
    <dbReference type="NCBI Taxonomy" id="2722753"/>
    <lineage>
        <taxon>Bacteria</taxon>
        <taxon>Bacillati</taxon>
        <taxon>Cyanobacteriota</taxon>
        <taxon>Cyanophyceae</taxon>
        <taxon>Pseudanabaenales</taxon>
        <taxon>Pseudanabaenaceae</taxon>
        <taxon>Pseudanabaena</taxon>
        <taxon>Pseudanabaena yagii</taxon>
    </lineage>
</organism>
<protein>
    <recommendedName>
        <fullName evidence="5">Cell division protein FtsL</fullName>
    </recommendedName>
</protein>
<name>A0ABX1M0D8_9CYAN</name>
<evidence type="ECO:0000313" key="3">
    <source>
        <dbReference type="EMBL" id="NMF60414.1"/>
    </source>
</evidence>
<feature type="region of interest" description="Disordered" evidence="1">
    <location>
        <begin position="1"/>
        <end position="43"/>
    </location>
</feature>
<gene>
    <name evidence="3" type="ORF">HC246_20870</name>
</gene>
<keyword evidence="2" id="KW-0472">Membrane</keyword>
<keyword evidence="4" id="KW-1185">Reference proteome</keyword>
<dbReference type="EMBL" id="JAAVJL010000003">
    <property type="protein sequence ID" value="NMF60414.1"/>
    <property type="molecule type" value="Genomic_DNA"/>
</dbReference>
<dbReference type="Proteomes" id="UP000738376">
    <property type="component" value="Unassembled WGS sequence"/>
</dbReference>
<accession>A0ABX1M0D8</accession>
<comment type="caution">
    <text evidence="3">The sequence shown here is derived from an EMBL/GenBank/DDBJ whole genome shotgun (WGS) entry which is preliminary data.</text>
</comment>
<keyword evidence="2" id="KW-0812">Transmembrane</keyword>
<evidence type="ECO:0000256" key="2">
    <source>
        <dbReference type="SAM" id="Phobius"/>
    </source>
</evidence>
<evidence type="ECO:0000256" key="1">
    <source>
        <dbReference type="SAM" id="MobiDB-lite"/>
    </source>
</evidence>
<sequence length="171" mass="19696">MTASRARMPEPQRSPQPLDRQSKRLPASRKSLTNKTSPNKNVKRLPRANVFPLPLWLRLLMSTQKLSIVVTVLLTVSVFAIYGWTVYAQEQWNQQYKKLEQLKRQERQLTAAEGSFNNELMRSAEKNPGELVRERPEQSIFLQAAPLRPKRDVPATVSELPKNKKNESLGY</sequence>
<proteinExistence type="predicted"/>
<reference evidence="3 4" key="1">
    <citation type="submission" date="2020-03" db="EMBL/GenBank/DDBJ databases">
        <title>Draft Genome Sequence of 2-Methylisoborneol Producing Pseudanabaena yagii Strain GIHE-NHR1 Isolated from North Han River in South Korea.</title>
        <authorList>
            <person name="Jeong J."/>
        </authorList>
    </citation>
    <scope>NUCLEOTIDE SEQUENCE [LARGE SCALE GENOMIC DNA]</scope>
    <source>
        <strain evidence="3 4">GIHE-NHR1</strain>
    </source>
</reference>
<keyword evidence="2" id="KW-1133">Transmembrane helix</keyword>
<dbReference type="RefSeq" id="WP_169365373.1">
    <property type="nucleotide sequence ID" value="NZ_JAAVJL010000003.1"/>
</dbReference>
<feature type="region of interest" description="Disordered" evidence="1">
    <location>
        <begin position="150"/>
        <end position="171"/>
    </location>
</feature>
<feature type="compositionally biased region" description="Basic and acidic residues" evidence="1">
    <location>
        <begin position="161"/>
        <end position="171"/>
    </location>
</feature>
<evidence type="ECO:0000313" key="4">
    <source>
        <dbReference type="Proteomes" id="UP000738376"/>
    </source>
</evidence>